<feature type="region of interest" description="Disordered" evidence="1">
    <location>
        <begin position="211"/>
        <end position="241"/>
    </location>
</feature>
<dbReference type="OrthoDB" id="5987340at2759"/>
<evidence type="ECO:0000256" key="1">
    <source>
        <dbReference type="SAM" id="MobiDB-lite"/>
    </source>
</evidence>
<name>A0A8J9UWW5_9NEOP</name>
<keyword evidence="3" id="KW-1185">Reference proteome</keyword>
<dbReference type="Proteomes" id="UP000838878">
    <property type="component" value="Chromosome 6"/>
</dbReference>
<dbReference type="PANTHER" id="PTHR47331:SF5">
    <property type="entry name" value="RIBONUCLEASE H"/>
    <property type="match status" value="1"/>
</dbReference>
<dbReference type="AlphaFoldDB" id="A0A8J9UWW5"/>
<reference evidence="2" key="1">
    <citation type="submission" date="2021-12" db="EMBL/GenBank/DDBJ databases">
        <authorList>
            <person name="Martin H S."/>
        </authorList>
    </citation>
    <scope>NUCLEOTIDE SEQUENCE</scope>
</reference>
<feature type="non-terminal residue" evidence="2">
    <location>
        <position position="428"/>
    </location>
</feature>
<sequence>MKGVTNIRTQQIQDFAFIVSMTPPTGNRNLLDTTNSCLKALNNLNIKTQEWDAVIIHLVVLKLDQESHRHWENYLSTITDELPKWSHLEQFLETRFRTLEMIDTNKQSTSFKLHNNQQRNANQVIKPKTFYSDVNVKRSSNEATCAMCNGPHFIYYCTQFKKEPVLERQNIVQSKRLCFNCLAPTHSVFKCQQNSTCRKCGKKHHTLLHFEKEDKQTYQNSRQTESTRDTEHKSSGGINSSSNETTVLANFSRGDVKTYNVLLATAAVKSNSSRNGSSYILRALLDQGSQASFVTEDTVQLLGLKRTNVNGRVSSLGDGHSMVIKYAVNIEVESRNDPGKNIRVYAYVLKSITSILPSREVHIPDWLDLKNLPLADPGFASPGKIDVLLGAEVYGEILLNGMKRSPYGNLIAQNTIFGWILSGIDKSA</sequence>
<evidence type="ECO:0000313" key="2">
    <source>
        <dbReference type="EMBL" id="CAH0727282.1"/>
    </source>
</evidence>
<evidence type="ECO:0000313" key="3">
    <source>
        <dbReference type="Proteomes" id="UP000838878"/>
    </source>
</evidence>
<feature type="compositionally biased region" description="Basic and acidic residues" evidence="1">
    <location>
        <begin position="225"/>
        <end position="234"/>
    </location>
</feature>
<evidence type="ECO:0008006" key="4">
    <source>
        <dbReference type="Google" id="ProtNLM"/>
    </source>
</evidence>
<accession>A0A8J9UWW5</accession>
<proteinExistence type="predicted"/>
<protein>
    <recommendedName>
        <fullName evidence="4">Peptidase aspartic putative domain-containing protein</fullName>
    </recommendedName>
</protein>
<organism evidence="2 3">
    <name type="scientific">Brenthis ino</name>
    <name type="common">lesser marbled fritillary</name>
    <dbReference type="NCBI Taxonomy" id="405034"/>
    <lineage>
        <taxon>Eukaryota</taxon>
        <taxon>Metazoa</taxon>
        <taxon>Ecdysozoa</taxon>
        <taxon>Arthropoda</taxon>
        <taxon>Hexapoda</taxon>
        <taxon>Insecta</taxon>
        <taxon>Pterygota</taxon>
        <taxon>Neoptera</taxon>
        <taxon>Endopterygota</taxon>
        <taxon>Lepidoptera</taxon>
        <taxon>Glossata</taxon>
        <taxon>Ditrysia</taxon>
        <taxon>Papilionoidea</taxon>
        <taxon>Nymphalidae</taxon>
        <taxon>Heliconiinae</taxon>
        <taxon>Argynnini</taxon>
        <taxon>Brenthis</taxon>
    </lineage>
</organism>
<gene>
    <name evidence="2" type="ORF">BINO364_LOCUS12648</name>
</gene>
<dbReference type="PANTHER" id="PTHR47331">
    <property type="entry name" value="PHD-TYPE DOMAIN-CONTAINING PROTEIN"/>
    <property type="match status" value="1"/>
</dbReference>
<dbReference type="EMBL" id="OV170226">
    <property type="protein sequence ID" value="CAH0727282.1"/>
    <property type="molecule type" value="Genomic_DNA"/>
</dbReference>